<dbReference type="PANTHER" id="PTHR46082">
    <property type="entry name" value="ATP/GTP-BINDING PROTEIN-RELATED"/>
    <property type="match status" value="1"/>
</dbReference>
<organism evidence="1 2">
    <name type="scientific">Aspergillus cavernicola</name>
    <dbReference type="NCBI Taxonomy" id="176166"/>
    <lineage>
        <taxon>Eukaryota</taxon>
        <taxon>Fungi</taxon>
        <taxon>Dikarya</taxon>
        <taxon>Ascomycota</taxon>
        <taxon>Pezizomycotina</taxon>
        <taxon>Eurotiomycetes</taxon>
        <taxon>Eurotiomycetidae</taxon>
        <taxon>Eurotiales</taxon>
        <taxon>Aspergillaceae</taxon>
        <taxon>Aspergillus</taxon>
        <taxon>Aspergillus subgen. Nidulantes</taxon>
    </lineage>
</organism>
<sequence length="200" mass="21863">MPPRHCGESHITEVDMPIERGIGEARRTSGFGASVGICPAGCCNPLLLQAQLSLPRGVEDISLQLVHPKGRNVFVGVFLVVHVHYGLIASGNQVMKHATSRARIAKKYNILCFEVEAAGLMNQFPCLVIRGICDYADSHKNKERQCYAAATAAAYAKELLGTIQNSDTVDNDVIGFNKVPVNTYLSEDSMFLSLSQRRED</sequence>
<proteinExistence type="predicted"/>
<protein>
    <submittedName>
        <fullName evidence="1">Nucleoside phosphorylase domain-containing protein</fullName>
    </submittedName>
</protein>
<dbReference type="Gene3D" id="3.40.50.1580">
    <property type="entry name" value="Nucleoside phosphorylase domain"/>
    <property type="match status" value="1"/>
</dbReference>
<keyword evidence="2" id="KW-1185">Reference proteome</keyword>
<reference evidence="1 2" key="1">
    <citation type="submission" date="2024-07" db="EMBL/GenBank/DDBJ databases">
        <title>Section-level genome sequencing and comparative genomics of Aspergillus sections Usti and Cavernicolus.</title>
        <authorList>
            <consortium name="Lawrence Berkeley National Laboratory"/>
            <person name="Nybo J.L."/>
            <person name="Vesth T.C."/>
            <person name="Theobald S."/>
            <person name="Frisvad J.C."/>
            <person name="Larsen T.O."/>
            <person name="Kjaerboelling I."/>
            <person name="Rothschild-Mancinelli K."/>
            <person name="Lyhne E.K."/>
            <person name="Kogle M.E."/>
            <person name="Barry K."/>
            <person name="Clum A."/>
            <person name="Na H."/>
            <person name="Ledsgaard L."/>
            <person name="Lin J."/>
            <person name="Lipzen A."/>
            <person name="Kuo A."/>
            <person name="Riley R."/>
            <person name="Mondo S."/>
            <person name="LaButti K."/>
            <person name="Haridas S."/>
            <person name="Pangalinan J."/>
            <person name="Salamov A.A."/>
            <person name="Simmons B.A."/>
            <person name="Magnuson J.K."/>
            <person name="Chen J."/>
            <person name="Drula E."/>
            <person name="Henrissat B."/>
            <person name="Wiebenga A."/>
            <person name="Lubbers R.J."/>
            <person name="Gomes A.C."/>
            <person name="Makela M.R."/>
            <person name="Stajich J."/>
            <person name="Grigoriev I.V."/>
            <person name="Mortensen U.H."/>
            <person name="De vries R.P."/>
            <person name="Baker S.E."/>
            <person name="Andersen M.R."/>
        </authorList>
    </citation>
    <scope>NUCLEOTIDE SEQUENCE [LARGE SCALE GENOMIC DNA]</scope>
    <source>
        <strain evidence="1 2">CBS 600.67</strain>
    </source>
</reference>
<dbReference type="SUPFAM" id="SSF53167">
    <property type="entry name" value="Purine and uridine phosphorylases"/>
    <property type="match status" value="1"/>
</dbReference>
<evidence type="ECO:0000313" key="1">
    <source>
        <dbReference type="EMBL" id="KAL2822250.1"/>
    </source>
</evidence>
<dbReference type="InterPro" id="IPR053137">
    <property type="entry name" value="NLR-like"/>
</dbReference>
<accession>A0ABR4I3C4</accession>
<dbReference type="PANTHER" id="PTHR46082:SF11">
    <property type="entry name" value="AAA+ ATPASE DOMAIN-CONTAINING PROTEIN-RELATED"/>
    <property type="match status" value="1"/>
</dbReference>
<dbReference type="Proteomes" id="UP001610335">
    <property type="component" value="Unassembled WGS sequence"/>
</dbReference>
<name>A0ABR4I3C4_9EURO</name>
<evidence type="ECO:0000313" key="2">
    <source>
        <dbReference type="Proteomes" id="UP001610335"/>
    </source>
</evidence>
<dbReference type="EMBL" id="JBFXLS010000059">
    <property type="protein sequence ID" value="KAL2822250.1"/>
    <property type="molecule type" value="Genomic_DNA"/>
</dbReference>
<dbReference type="InterPro" id="IPR035994">
    <property type="entry name" value="Nucleoside_phosphorylase_sf"/>
</dbReference>
<comment type="caution">
    <text evidence="1">The sequence shown here is derived from an EMBL/GenBank/DDBJ whole genome shotgun (WGS) entry which is preliminary data.</text>
</comment>
<gene>
    <name evidence="1" type="ORF">BDW59DRAFT_163843</name>
</gene>